<dbReference type="EMBL" id="CM046103">
    <property type="protein sequence ID" value="KAI8428113.1"/>
    <property type="molecule type" value="Genomic_DNA"/>
</dbReference>
<name>A0ACC0JVL9_CHOFU</name>
<keyword evidence="2" id="KW-1185">Reference proteome</keyword>
<organism evidence="1 2">
    <name type="scientific">Choristoneura fumiferana</name>
    <name type="common">Spruce budworm moth</name>
    <name type="synonym">Archips fumiferana</name>
    <dbReference type="NCBI Taxonomy" id="7141"/>
    <lineage>
        <taxon>Eukaryota</taxon>
        <taxon>Metazoa</taxon>
        <taxon>Ecdysozoa</taxon>
        <taxon>Arthropoda</taxon>
        <taxon>Hexapoda</taxon>
        <taxon>Insecta</taxon>
        <taxon>Pterygota</taxon>
        <taxon>Neoptera</taxon>
        <taxon>Endopterygota</taxon>
        <taxon>Lepidoptera</taxon>
        <taxon>Glossata</taxon>
        <taxon>Ditrysia</taxon>
        <taxon>Tortricoidea</taxon>
        <taxon>Tortricidae</taxon>
        <taxon>Tortricinae</taxon>
        <taxon>Choristoneura</taxon>
    </lineage>
</organism>
<accession>A0ACC0JVL9</accession>
<reference evidence="1 2" key="1">
    <citation type="journal article" date="2022" name="Genome Biol. Evol.">
        <title>The Spruce Budworm Genome: Reconstructing the Evolutionary History of Antifreeze Proteins.</title>
        <authorList>
            <person name="Beliveau C."/>
            <person name="Gagne P."/>
            <person name="Picq S."/>
            <person name="Vernygora O."/>
            <person name="Keeling C.I."/>
            <person name="Pinkney K."/>
            <person name="Doucet D."/>
            <person name="Wen F."/>
            <person name="Johnston J.S."/>
            <person name="Maaroufi H."/>
            <person name="Boyle B."/>
            <person name="Laroche J."/>
            <person name="Dewar K."/>
            <person name="Juretic N."/>
            <person name="Blackburn G."/>
            <person name="Nisole A."/>
            <person name="Brunet B."/>
            <person name="Brandao M."/>
            <person name="Lumley L."/>
            <person name="Duan J."/>
            <person name="Quan G."/>
            <person name="Lucarotti C.J."/>
            <person name="Roe A.D."/>
            <person name="Sperling F.A.H."/>
            <person name="Levesque R.C."/>
            <person name="Cusson M."/>
        </authorList>
    </citation>
    <scope>NUCLEOTIDE SEQUENCE [LARGE SCALE GENOMIC DNA]</scope>
    <source>
        <strain evidence="1">Glfc:IPQL:Cfum</strain>
    </source>
</reference>
<evidence type="ECO:0000313" key="2">
    <source>
        <dbReference type="Proteomes" id="UP001064048"/>
    </source>
</evidence>
<comment type="caution">
    <text evidence="1">The sequence shown here is derived from an EMBL/GenBank/DDBJ whole genome shotgun (WGS) entry which is preliminary data.</text>
</comment>
<proteinExistence type="predicted"/>
<evidence type="ECO:0000313" key="1">
    <source>
        <dbReference type="EMBL" id="KAI8428113.1"/>
    </source>
</evidence>
<sequence length="131" mass="14352">MIRGGRTIGAANMSLKDPQERCSAEISADPRVYQQTKLAISASAWESAARAGDAAETRNCRANGRCEMPSNWRKQNTASVHYLYVWVAPSCLAVTNENIRMGGLDRGSTTLSQNIDVKQELASHSEAVFYN</sequence>
<dbReference type="Proteomes" id="UP001064048">
    <property type="component" value="Chromosome 3"/>
</dbReference>
<protein>
    <submittedName>
        <fullName evidence="1">Uncharacterized protein</fullName>
    </submittedName>
</protein>
<gene>
    <name evidence="1" type="ORF">MSG28_002377</name>
</gene>